<feature type="signal peptide" evidence="2">
    <location>
        <begin position="1"/>
        <end position="19"/>
    </location>
</feature>
<accession>A0ABW3HJV0</accession>
<gene>
    <name evidence="3" type="ORF">ACFQ0F_11625</name>
</gene>
<evidence type="ECO:0000313" key="3">
    <source>
        <dbReference type="EMBL" id="MFD0951023.1"/>
    </source>
</evidence>
<keyword evidence="1" id="KW-0472">Membrane</keyword>
<keyword evidence="4" id="KW-1185">Reference proteome</keyword>
<proteinExistence type="predicted"/>
<dbReference type="RefSeq" id="WP_340675103.1">
    <property type="nucleotide sequence ID" value="NZ_JBHTIT010000002.1"/>
</dbReference>
<dbReference type="EMBL" id="JBHTIT010000002">
    <property type="protein sequence ID" value="MFD0951023.1"/>
    <property type="molecule type" value="Genomic_DNA"/>
</dbReference>
<keyword evidence="2" id="KW-0732">Signal</keyword>
<name>A0ABW3HJV0_9GAMM</name>
<evidence type="ECO:0000256" key="1">
    <source>
        <dbReference type="SAM" id="Phobius"/>
    </source>
</evidence>
<sequence length="277" mass="29870">MVAAAMSCLALGSSGVATAARLRPSQRGIAIAEWAMAAVLGALVLAAAMAWLQSSVVLAMSQRVPAQLQESSYWLTQRLDQLITNAGAGGVHPFGLDDPALAAWWPKALPGTGRVASDQLLLQRLIESDKNDFDCEGRRTAVGARQISRLFLRKESVSPLWALACDSGYCDDSGCHALGDAGIVLMSGVNAISWRALAATEGDSAARWIDIESWRTQQQTSAIAGLRVALWTTSEDQLSRARRWQAPENWLAPTIAPVAERRVQHTLEMTWELSHAP</sequence>
<feature type="chain" id="PRO_5045418625" evidence="2">
    <location>
        <begin position="20"/>
        <end position="277"/>
    </location>
</feature>
<evidence type="ECO:0000256" key="2">
    <source>
        <dbReference type="SAM" id="SignalP"/>
    </source>
</evidence>
<comment type="caution">
    <text evidence="3">The sequence shown here is derived from an EMBL/GenBank/DDBJ whole genome shotgun (WGS) entry which is preliminary data.</text>
</comment>
<protein>
    <submittedName>
        <fullName evidence="3">Uncharacterized protein</fullName>
    </submittedName>
</protein>
<feature type="transmembrane region" description="Helical" evidence="1">
    <location>
        <begin position="29"/>
        <end position="52"/>
    </location>
</feature>
<dbReference type="Proteomes" id="UP001597044">
    <property type="component" value="Unassembled WGS sequence"/>
</dbReference>
<keyword evidence="1" id="KW-0812">Transmembrane</keyword>
<keyword evidence="1" id="KW-1133">Transmembrane helix</keyword>
<organism evidence="3 4">
    <name type="scientific">Paraperlucidibaca wandonensis</name>
    <dbReference type="NCBI Taxonomy" id="1268273"/>
    <lineage>
        <taxon>Bacteria</taxon>
        <taxon>Pseudomonadati</taxon>
        <taxon>Pseudomonadota</taxon>
        <taxon>Gammaproteobacteria</taxon>
        <taxon>Moraxellales</taxon>
        <taxon>Moraxellaceae</taxon>
        <taxon>Paraperlucidibaca</taxon>
    </lineage>
</organism>
<reference evidence="4" key="1">
    <citation type="journal article" date="2019" name="Int. J. Syst. Evol. Microbiol.">
        <title>The Global Catalogue of Microorganisms (GCM) 10K type strain sequencing project: providing services to taxonomists for standard genome sequencing and annotation.</title>
        <authorList>
            <consortium name="The Broad Institute Genomics Platform"/>
            <consortium name="The Broad Institute Genome Sequencing Center for Infectious Disease"/>
            <person name="Wu L."/>
            <person name="Ma J."/>
        </authorList>
    </citation>
    <scope>NUCLEOTIDE SEQUENCE [LARGE SCALE GENOMIC DNA]</scope>
    <source>
        <strain evidence="4">CCUG 63419</strain>
    </source>
</reference>
<evidence type="ECO:0000313" key="4">
    <source>
        <dbReference type="Proteomes" id="UP001597044"/>
    </source>
</evidence>